<proteinExistence type="predicted"/>
<dbReference type="Proteomes" id="UP001241110">
    <property type="component" value="Unassembled WGS sequence"/>
</dbReference>
<accession>A0AAE3QSP1</accession>
<feature type="compositionally biased region" description="Basic and acidic residues" evidence="1">
    <location>
        <begin position="43"/>
        <end position="59"/>
    </location>
</feature>
<dbReference type="AlphaFoldDB" id="A0AAE3QSP1"/>
<keyword evidence="2" id="KW-0732">Signal</keyword>
<evidence type="ECO:0000313" key="4">
    <source>
        <dbReference type="Proteomes" id="UP001241110"/>
    </source>
</evidence>
<protein>
    <submittedName>
        <fullName evidence="3">Uncharacterized protein</fullName>
    </submittedName>
</protein>
<evidence type="ECO:0000256" key="1">
    <source>
        <dbReference type="SAM" id="MobiDB-lite"/>
    </source>
</evidence>
<gene>
    <name evidence="3" type="ORF">QNI16_16745</name>
</gene>
<name>A0AAE3QSP1_9BACT</name>
<dbReference type="EMBL" id="JASJOS010000007">
    <property type="protein sequence ID" value="MDJ1482154.1"/>
    <property type="molecule type" value="Genomic_DNA"/>
</dbReference>
<feature type="region of interest" description="Disordered" evidence="1">
    <location>
        <begin position="21"/>
        <end position="74"/>
    </location>
</feature>
<organism evidence="3 4">
    <name type="scientific">Xanthocytophaga flava</name>
    <dbReference type="NCBI Taxonomy" id="3048013"/>
    <lineage>
        <taxon>Bacteria</taxon>
        <taxon>Pseudomonadati</taxon>
        <taxon>Bacteroidota</taxon>
        <taxon>Cytophagia</taxon>
        <taxon>Cytophagales</taxon>
        <taxon>Rhodocytophagaceae</taxon>
        <taxon>Xanthocytophaga</taxon>
    </lineage>
</organism>
<sequence>MKKNWILAVIIAVGVTFSGFAQTTPSQTTPSQTTPSQTTPSGNKKDKKMEKKERRDSTNTRKAPVQKTDTTGRK</sequence>
<feature type="chain" id="PRO_5042130198" evidence="2">
    <location>
        <begin position="22"/>
        <end position="74"/>
    </location>
</feature>
<feature type="signal peptide" evidence="2">
    <location>
        <begin position="1"/>
        <end position="21"/>
    </location>
</feature>
<evidence type="ECO:0000256" key="2">
    <source>
        <dbReference type="SAM" id="SignalP"/>
    </source>
</evidence>
<reference evidence="3" key="1">
    <citation type="submission" date="2023-05" db="EMBL/GenBank/DDBJ databases">
        <authorList>
            <person name="Zhang X."/>
        </authorList>
    </citation>
    <scope>NUCLEOTIDE SEQUENCE</scope>
    <source>
        <strain evidence="3">YF14B1</strain>
    </source>
</reference>
<feature type="compositionally biased region" description="Low complexity" evidence="1">
    <location>
        <begin position="22"/>
        <end position="41"/>
    </location>
</feature>
<comment type="caution">
    <text evidence="3">The sequence shown here is derived from an EMBL/GenBank/DDBJ whole genome shotgun (WGS) entry which is preliminary data.</text>
</comment>
<dbReference type="RefSeq" id="WP_313980899.1">
    <property type="nucleotide sequence ID" value="NZ_JASJOS010000007.1"/>
</dbReference>
<evidence type="ECO:0000313" key="3">
    <source>
        <dbReference type="EMBL" id="MDJ1482154.1"/>
    </source>
</evidence>